<feature type="transmembrane region" description="Helical" evidence="1">
    <location>
        <begin position="296"/>
        <end position="316"/>
    </location>
</feature>
<reference evidence="2 3" key="1">
    <citation type="submission" date="2016-10" db="EMBL/GenBank/DDBJ databases">
        <authorList>
            <person name="de Groot N.N."/>
        </authorList>
    </citation>
    <scope>NUCLEOTIDE SEQUENCE [LARGE SCALE GENOMIC DNA]</scope>
    <source>
        <strain evidence="2 3">DSM 21035</strain>
    </source>
</reference>
<dbReference type="AlphaFoldDB" id="A0A1H9KJZ5"/>
<dbReference type="InterPro" id="IPR032809">
    <property type="entry name" value="Put_HupE_UreJ"/>
</dbReference>
<evidence type="ECO:0000313" key="2">
    <source>
        <dbReference type="EMBL" id="SEQ99237.1"/>
    </source>
</evidence>
<proteinExistence type="predicted"/>
<keyword evidence="1" id="KW-1133">Transmembrane helix</keyword>
<dbReference type="Proteomes" id="UP000198999">
    <property type="component" value="Unassembled WGS sequence"/>
</dbReference>
<dbReference type="EMBL" id="FOFN01000004">
    <property type="protein sequence ID" value="SEQ99237.1"/>
    <property type="molecule type" value="Genomic_DNA"/>
</dbReference>
<feature type="transmembrane region" description="Helical" evidence="1">
    <location>
        <begin position="394"/>
        <end position="411"/>
    </location>
</feature>
<keyword evidence="3" id="KW-1185">Reference proteome</keyword>
<organism evidence="2 3">
    <name type="scientific">Hyunsoonleella jejuensis</name>
    <dbReference type="NCBI Taxonomy" id="419940"/>
    <lineage>
        <taxon>Bacteria</taxon>
        <taxon>Pseudomonadati</taxon>
        <taxon>Bacteroidota</taxon>
        <taxon>Flavobacteriia</taxon>
        <taxon>Flavobacteriales</taxon>
        <taxon>Flavobacteriaceae</taxon>
    </lineage>
</organism>
<accession>A0A1H9KJZ5</accession>
<keyword evidence="1" id="KW-0812">Transmembrane</keyword>
<feature type="transmembrane region" description="Helical" evidence="1">
    <location>
        <begin position="270"/>
        <end position="290"/>
    </location>
</feature>
<sequence length="439" mass="50545">MVVNRFFRRFNFLGLFFTFFNKNNLQIPFLSMSRTNFKRKIIGLLTIFFLLPLIALSHIPNQSYIFLRIYESDGIHGRFEINTREINKIFNTNFKEGITKEDVAPYISQLQTYMLQNSAFSSGTGEHEVKFGDYGVFDFSLGDFVQLNFVLENTKVLPDHLNVTYSAVFDKDNKHRGFLITEYNWRAGVINDERNITLDFAPSSTVGKMDLTKYSIWNGFYAMVKQGVWHIWIGIDHILFLLALILPSVVRRKNDSIFGWEPVMKFKTAFIYIIKVVSFFTIAHTITLTLASLEIVILPSRLVESIIAFSIGLAAYHNIRPIFKMRDWVIAFIFGLFHGFGFASVLSDLGLTGEFLTLSLLGFNVGVELGQLAIIAGIFPLLYMVRKHKTYPKFLVYVSILLIVISLYWCVERVFDINLGIEDWLFKTAYKAAKFLGLK</sequence>
<dbReference type="Pfam" id="PF13795">
    <property type="entry name" value="HupE_UreJ_2"/>
    <property type="match status" value="1"/>
</dbReference>
<feature type="transmembrane region" description="Helical" evidence="1">
    <location>
        <begin position="328"/>
        <end position="346"/>
    </location>
</feature>
<dbReference type="STRING" id="419940.SAMN05421824_2778"/>
<keyword evidence="1" id="KW-0472">Membrane</keyword>
<feature type="transmembrane region" description="Helical" evidence="1">
    <location>
        <begin position="229"/>
        <end position="250"/>
    </location>
</feature>
<feature type="transmembrane region" description="Helical" evidence="1">
    <location>
        <begin position="358"/>
        <end position="382"/>
    </location>
</feature>
<dbReference type="OrthoDB" id="9808870at2"/>
<evidence type="ECO:0000256" key="1">
    <source>
        <dbReference type="SAM" id="Phobius"/>
    </source>
</evidence>
<gene>
    <name evidence="2" type="ORF">SAMN05421824_2778</name>
</gene>
<feature type="transmembrane region" description="Helical" evidence="1">
    <location>
        <begin position="41"/>
        <end position="59"/>
    </location>
</feature>
<name>A0A1H9KJZ5_9FLAO</name>
<protein>
    <submittedName>
        <fullName evidence="2">HupE / UreJ protein</fullName>
    </submittedName>
</protein>
<evidence type="ECO:0000313" key="3">
    <source>
        <dbReference type="Proteomes" id="UP000198999"/>
    </source>
</evidence>